<sequence length="17" mass="2084">MVFMGKGWPRHAVQRQR</sequence>
<name>A0A1D6HP06_MAIZE</name>
<protein>
    <submittedName>
        <fullName evidence="1">Ankyrin repeat family protein</fullName>
    </submittedName>
</protein>
<reference evidence="1" key="1">
    <citation type="submission" date="2015-12" db="EMBL/GenBank/DDBJ databases">
        <title>Update maize B73 reference genome by single molecule sequencing technologies.</title>
        <authorList>
            <consortium name="Maize Genome Sequencing Project"/>
            <person name="Ware D."/>
        </authorList>
    </citation>
    <scope>NUCLEOTIDE SEQUENCE</scope>
    <source>
        <tissue evidence="1">Seedling</tissue>
    </source>
</reference>
<dbReference type="AlphaFoldDB" id="A0A1D6HP06"/>
<accession>A0A1D6HP06</accession>
<dbReference type="EMBL" id="CM000781">
    <property type="protein sequence ID" value="AQK76009.1"/>
    <property type="molecule type" value="Genomic_DNA"/>
</dbReference>
<gene>
    <name evidence="1" type="ORF">ZEAMMB73_Zm00001d018443</name>
</gene>
<organism evidence="1">
    <name type="scientific">Zea mays</name>
    <name type="common">Maize</name>
    <dbReference type="NCBI Taxonomy" id="4577"/>
    <lineage>
        <taxon>Eukaryota</taxon>
        <taxon>Viridiplantae</taxon>
        <taxon>Streptophyta</taxon>
        <taxon>Embryophyta</taxon>
        <taxon>Tracheophyta</taxon>
        <taxon>Spermatophyta</taxon>
        <taxon>Magnoliopsida</taxon>
        <taxon>Liliopsida</taxon>
        <taxon>Poales</taxon>
        <taxon>Poaceae</taxon>
        <taxon>PACMAD clade</taxon>
        <taxon>Panicoideae</taxon>
        <taxon>Andropogonodae</taxon>
        <taxon>Andropogoneae</taxon>
        <taxon>Tripsacinae</taxon>
        <taxon>Zea</taxon>
    </lineage>
</organism>
<proteinExistence type="predicted"/>
<evidence type="ECO:0000313" key="1">
    <source>
        <dbReference type="EMBL" id="AQK76009.1"/>
    </source>
</evidence>